<proteinExistence type="predicted"/>
<dbReference type="InterPro" id="IPR014710">
    <property type="entry name" value="RmlC-like_jellyroll"/>
</dbReference>
<evidence type="ECO:0000259" key="1">
    <source>
        <dbReference type="Pfam" id="PF09313"/>
    </source>
</evidence>
<dbReference type="SUPFAM" id="SSF51197">
    <property type="entry name" value="Clavaminate synthase-like"/>
    <property type="match status" value="1"/>
</dbReference>
<accession>C7C6K0</accession>
<name>C7C6K0_METED</name>
<feature type="domain" description="TehB/YeaR-like" evidence="1">
    <location>
        <begin position="71"/>
        <end position="144"/>
    </location>
</feature>
<gene>
    <name evidence="2" type="ORF">METD_I0043</name>
</gene>
<evidence type="ECO:0000313" key="3">
    <source>
        <dbReference type="Proteomes" id="UP000008070"/>
    </source>
</evidence>
<dbReference type="HOGENOM" id="CLU_1711100_0_0_5"/>
<sequence>MIALENILISLLAGATDRQLDLAREMVGYISPRPGFTQHPLTTQAASQMIDLLQRANQFREPPPLAEPYKITDVFDEISLPAGLRKEHRTKLGTWGVIRVLNGRLRYVILNPASETIIEPGHPGLISPDQAHFVEPLGSMRMQIEFYHQRPDL</sequence>
<dbReference type="InterPro" id="IPR015392">
    <property type="entry name" value="TehB/YeaR-like_dom"/>
</dbReference>
<dbReference type="AlphaFoldDB" id="C7C6K0"/>
<dbReference type="Gene3D" id="2.60.120.10">
    <property type="entry name" value="Jelly Rolls"/>
    <property type="match status" value="1"/>
</dbReference>
<dbReference type="Proteomes" id="UP000008070">
    <property type="component" value="Chromosome"/>
</dbReference>
<protein>
    <recommendedName>
        <fullName evidence="1">TehB/YeaR-like domain-containing protein</fullName>
    </recommendedName>
</protein>
<dbReference type="EMBL" id="FP103042">
    <property type="protein sequence ID" value="CAX21722.1"/>
    <property type="molecule type" value="Genomic_DNA"/>
</dbReference>
<organism evidence="2 3">
    <name type="scientific">Methylorubrum extorquens (strain DSM 6343 / CIP 106787 / DM4)</name>
    <name type="common">Methylobacterium extorquens</name>
    <dbReference type="NCBI Taxonomy" id="661410"/>
    <lineage>
        <taxon>Bacteria</taxon>
        <taxon>Pseudomonadati</taxon>
        <taxon>Pseudomonadota</taxon>
        <taxon>Alphaproteobacteria</taxon>
        <taxon>Hyphomicrobiales</taxon>
        <taxon>Methylobacteriaceae</taxon>
        <taxon>Methylorubrum</taxon>
    </lineage>
</organism>
<dbReference type="KEGG" id="mdi:METDI0043"/>
<evidence type="ECO:0000313" key="2">
    <source>
        <dbReference type="EMBL" id="CAX21722.1"/>
    </source>
</evidence>
<dbReference type="Pfam" id="PF09313">
    <property type="entry name" value="TehB-like"/>
    <property type="match status" value="1"/>
</dbReference>
<reference evidence="3" key="1">
    <citation type="journal article" date="2009" name="PLoS ONE">
        <title>Methylobacterium genome sequences: a reference blueprint to investigate microbial metabolism of C1 compounds from natural and industrial sources.</title>
        <authorList>
            <person name="Vuilleumier S."/>
            <person name="Chistoserdova L."/>
            <person name="Lee M.-C."/>
            <person name="Bringel F."/>
            <person name="Lajus A."/>
            <person name="Zhou Y."/>
            <person name="Gourion B."/>
            <person name="Barbe V."/>
            <person name="Chang J."/>
            <person name="Cruveiller S."/>
            <person name="Dossat C."/>
            <person name="Gillett W."/>
            <person name="Gruffaz C."/>
            <person name="Haugen E."/>
            <person name="Hourcade E."/>
            <person name="Levy R."/>
            <person name="Mangenot S."/>
            <person name="Muller E."/>
            <person name="Nadalig T."/>
            <person name="Pagni M."/>
            <person name="Penny C."/>
            <person name="Peyraud R."/>
            <person name="Robinson D.G."/>
            <person name="Roche D."/>
            <person name="Rouy Z."/>
            <person name="Saenampechek C."/>
            <person name="Salvignol G."/>
            <person name="Vallenet D."/>
            <person name="Wu Z."/>
            <person name="Marx C.J."/>
            <person name="Vorholt J.A."/>
            <person name="Olson M.V."/>
            <person name="Kaul R."/>
            <person name="Weissenbach J."/>
            <person name="Medigue C."/>
            <person name="Lidstrom M.E."/>
        </authorList>
    </citation>
    <scope>NUCLEOTIDE SEQUENCE [LARGE SCALE GENOMIC DNA]</scope>
    <source>
        <strain evidence="3">DSM 6343 / CIP 106787 / DM4</strain>
    </source>
</reference>